<evidence type="ECO:0000313" key="13">
    <source>
        <dbReference type="Proteomes" id="UP000035909"/>
    </source>
</evidence>
<keyword evidence="7" id="KW-0560">Oxidoreductase</keyword>
<dbReference type="InterPro" id="IPR006963">
    <property type="entry name" value="Mopterin_OxRdtase_4Fe-4S_dom"/>
</dbReference>
<dbReference type="GO" id="GO:0045333">
    <property type="term" value="P:cellular respiration"/>
    <property type="evidence" value="ECO:0007669"/>
    <property type="project" value="UniProtKB-ARBA"/>
</dbReference>
<dbReference type="PANTHER" id="PTHR43105:SF9">
    <property type="entry name" value="NADPH-FE(3+) OXIDOREDUCTASE SUBUNIT ALPHA"/>
    <property type="match status" value="1"/>
</dbReference>
<dbReference type="OrthoDB" id="9810782at2"/>
<dbReference type="GO" id="GO:0043546">
    <property type="term" value="F:molybdopterin cofactor binding"/>
    <property type="evidence" value="ECO:0007669"/>
    <property type="project" value="InterPro"/>
</dbReference>
<dbReference type="GO" id="GO:0046872">
    <property type="term" value="F:metal ion binding"/>
    <property type="evidence" value="ECO:0007669"/>
    <property type="project" value="UniProtKB-KW"/>
</dbReference>
<comment type="cofactor">
    <cofactor evidence="1">
        <name>Mo-bis(molybdopterin guanine dinucleotide)</name>
        <dbReference type="ChEBI" id="CHEBI:60539"/>
    </cofactor>
</comment>
<keyword evidence="10" id="KW-0534">Nitrate assimilation</keyword>
<dbReference type="InterPro" id="IPR009010">
    <property type="entry name" value="Asp_de-COase-like_dom_sf"/>
</dbReference>
<dbReference type="PANTHER" id="PTHR43105">
    <property type="entry name" value="RESPIRATORY NITRATE REDUCTASE"/>
    <property type="match status" value="1"/>
</dbReference>
<gene>
    <name evidence="12" type="ORF">ABT57_08975</name>
</gene>
<keyword evidence="6" id="KW-0479">Metal-binding</keyword>
<dbReference type="InterPro" id="IPR041957">
    <property type="entry name" value="CT_Nitrate-R-NapA-like"/>
</dbReference>
<dbReference type="PATRIC" id="fig|320778.3.peg.1952"/>
<proteinExistence type="inferred from homology"/>
<sequence>MEQVTPLTIQSACPYCGVGCGVNIDVDKGRLRGAAGCTEIRGNDNHPANQGALCVKGATLKESLSLPNRLLYPRLRQQANVHNISWDQAISTIAEKLTSTIAEHGPDSVAMYVSGQLLTEDYYVANKLMKGFVGSANIDTNSRLCMSSAVAAHQRAFGEDLVPVHYDDIAKASLIVIVGANTAWTHPVLFRRIQQARERNPALRLVVIDPRRTITARQADLHLPIANDGDVLLFNGLLRYLHEQNQLDTTFIAQHCEGMAALEQEINRKVYQLTAAADALGITRDTLEAFYRLFRDNPNTLTLFCQGVNQSASGTDKANAIINCHLATGRIGKPGTGPFSLTGQPNAMGGREVGGLANQLAVHRGFDPDSVAAVQTFWQAPNMAERPGLKAVDLFDAMYDGRIKFVWVIATNPVVSLPDSRKVVEALQRCDCVVVSDISPDADTAAYADILLPAAGWGEKEGMVTNSERMLTRQRAFLPAPGQARPDWWAICEVAKRAGFRGFDFPGVSAIFREFAALSGINRDTSLQFDLSELATLSDDDYARWQPQRWPLGRKCHLFSDGQFPTQSGRANLVAVRSDVPPVSVEGAAHATSVFGRIISNSSDVSTSSNGNNVGSESWWLNTGRQRDQWHTMTRTGHIARLAENESEPTVYMHPLSARQYYLDAGQLVQLNLNDSSVLAKLAYDEGLSARQLYMSMHWAGDFGFASRVNQLVPPVVDVVSGQPAFKSAQISLSVPEVASYGLWIGEQPPPFETDFLSFQTGFSANIWRFACRSPLTKASLYAGSHHRNPYSQASSHQILILDGLGQSVSNLAEPASETNPSCLNSPANKQTSDRSWAALLLAEQTLNALCLVSARPLTAEPQAYAALFDKAFSVSAFLALAATGQVPAQLVCSCFRVTDRQIQQAVSREGIASLNGLQAKLKCGSNCGACLSEVKALLKQALDNQPLSESEGEKS</sequence>
<evidence type="ECO:0000256" key="1">
    <source>
        <dbReference type="ARBA" id="ARBA00001942"/>
    </source>
</evidence>
<reference evidence="12 13" key="1">
    <citation type="submission" date="2015-05" db="EMBL/GenBank/DDBJ databases">
        <title>Photobacterium galathea sp. nov.</title>
        <authorList>
            <person name="Machado H."/>
            <person name="Gram L."/>
        </authorList>
    </citation>
    <scope>NUCLEOTIDE SEQUENCE [LARGE SCALE GENOMIC DNA]</scope>
    <source>
        <strain evidence="12 13">DSM 22954</strain>
    </source>
</reference>
<evidence type="ECO:0000256" key="6">
    <source>
        <dbReference type="ARBA" id="ARBA00022723"/>
    </source>
</evidence>
<dbReference type="InterPro" id="IPR041854">
    <property type="entry name" value="BFD-like_2Fe2S-bd_dom_sf"/>
</dbReference>
<evidence type="ECO:0000259" key="11">
    <source>
        <dbReference type="PROSITE" id="PS51669"/>
    </source>
</evidence>
<dbReference type="InterPro" id="IPR006656">
    <property type="entry name" value="Mopterin_OxRdtase"/>
</dbReference>
<dbReference type="Gene3D" id="1.10.10.1100">
    <property type="entry name" value="BFD-like [2Fe-2S]-binding domain"/>
    <property type="match status" value="1"/>
</dbReference>
<dbReference type="EMBL" id="LDOU01000007">
    <property type="protein sequence ID" value="KLV10052.1"/>
    <property type="molecule type" value="Genomic_DNA"/>
</dbReference>
<comment type="similarity">
    <text evidence="3">Belongs to the prokaryotic molybdopterin-containing oxidoreductase family. NasA/NapA/NarB subfamily.</text>
</comment>
<dbReference type="Gene3D" id="2.40.40.20">
    <property type="match status" value="1"/>
</dbReference>
<keyword evidence="8" id="KW-0408">Iron</keyword>
<comment type="cofactor">
    <cofactor evidence="2">
        <name>[4Fe-4S] cluster</name>
        <dbReference type="ChEBI" id="CHEBI:49883"/>
    </cofactor>
</comment>
<dbReference type="GO" id="GO:0016020">
    <property type="term" value="C:membrane"/>
    <property type="evidence" value="ECO:0007669"/>
    <property type="project" value="TreeGrafter"/>
</dbReference>
<accession>A0A0J1K6S9</accession>
<evidence type="ECO:0000256" key="2">
    <source>
        <dbReference type="ARBA" id="ARBA00001966"/>
    </source>
</evidence>
<dbReference type="SMART" id="SM00926">
    <property type="entry name" value="Molybdop_Fe4S4"/>
    <property type="match status" value="1"/>
</dbReference>
<organism evidence="12 13">
    <name type="scientific">Photobacterium ganghwense</name>
    <dbReference type="NCBI Taxonomy" id="320778"/>
    <lineage>
        <taxon>Bacteria</taxon>
        <taxon>Pseudomonadati</taxon>
        <taxon>Pseudomonadota</taxon>
        <taxon>Gammaproteobacteria</taxon>
        <taxon>Vibrionales</taxon>
        <taxon>Vibrionaceae</taxon>
        <taxon>Photobacterium</taxon>
    </lineage>
</organism>
<dbReference type="InterPro" id="IPR006657">
    <property type="entry name" value="MoPterin_dinucl-bd_dom"/>
</dbReference>
<dbReference type="CDD" id="cd02754">
    <property type="entry name" value="MopB_Nitrate-R-NapA-like"/>
    <property type="match status" value="1"/>
</dbReference>
<dbReference type="Proteomes" id="UP000035909">
    <property type="component" value="Unassembled WGS sequence"/>
</dbReference>
<evidence type="ECO:0000313" key="12">
    <source>
        <dbReference type="EMBL" id="KLV10052.1"/>
    </source>
</evidence>
<dbReference type="PROSITE" id="PS00551">
    <property type="entry name" value="MOLYBDOPTERIN_PROK_1"/>
    <property type="match status" value="1"/>
</dbReference>
<evidence type="ECO:0000256" key="10">
    <source>
        <dbReference type="ARBA" id="ARBA00023063"/>
    </source>
</evidence>
<protein>
    <recommendedName>
        <fullName evidence="11">4Fe-4S Mo/W bis-MGD-type domain-containing protein</fullName>
    </recommendedName>
</protein>
<dbReference type="Gene3D" id="2.20.25.90">
    <property type="entry name" value="ADC-like domains"/>
    <property type="match status" value="1"/>
</dbReference>
<dbReference type="Gene3D" id="3.40.228.10">
    <property type="entry name" value="Dimethylsulfoxide Reductase, domain 2"/>
    <property type="match status" value="1"/>
</dbReference>
<dbReference type="Gene3D" id="3.40.50.740">
    <property type="match status" value="1"/>
</dbReference>
<dbReference type="Pfam" id="PF04879">
    <property type="entry name" value="Molybdop_Fe4S4"/>
    <property type="match status" value="1"/>
</dbReference>
<comment type="caution">
    <text evidence="12">The sequence shown here is derived from an EMBL/GenBank/DDBJ whole genome shotgun (WGS) entry which is preliminary data.</text>
</comment>
<name>A0A0J1K6S9_9GAMM</name>
<evidence type="ECO:0000256" key="3">
    <source>
        <dbReference type="ARBA" id="ARBA00008747"/>
    </source>
</evidence>
<keyword evidence="5" id="KW-0500">Molybdenum</keyword>
<keyword evidence="13" id="KW-1185">Reference proteome</keyword>
<evidence type="ECO:0000256" key="7">
    <source>
        <dbReference type="ARBA" id="ARBA00023002"/>
    </source>
</evidence>
<evidence type="ECO:0000256" key="5">
    <source>
        <dbReference type="ARBA" id="ARBA00022505"/>
    </source>
</evidence>
<evidence type="ECO:0000256" key="8">
    <source>
        <dbReference type="ARBA" id="ARBA00023004"/>
    </source>
</evidence>
<keyword evidence="4" id="KW-0004">4Fe-4S</keyword>
<dbReference type="GO" id="GO:0042128">
    <property type="term" value="P:nitrate assimilation"/>
    <property type="evidence" value="ECO:0007669"/>
    <property type="project" value="UniProtKB-KW"/>
</dbReference>
<dbReference type="Pfam" id="PF04324">
    <property type="entry name" value="Fer2_BFD"/>
    <property type="match status" value="1"/>
</dbReference>
<dbReference type="GO" id="GO:1990204">
    <property type="term" value="C:oxidoreductase complex"/>
    <property type="evidence" value="ECO:0007669"/>
    <property type="project" value="UniProtKB-ARBA"/>
</dbReference>
<keyword evidence="9" id="KW-0411">Iron-sulfur</keyword>
<dbReference type="InterPro" id="IPR027467">
    <property type="entry name" value="MopterinOxRdtase_cofactor_BS"/>
</dbReference>
<evidence type="ECO:0000256" key="9">
    <source>
        <dbReference type="ARBA" id="ARBA00023014"/>
    </source>
</evidence>
<dbReference type="InterPro" id="IPR007419">
    <property type="entry name" value="BFD-like_2Fe2S-bd_dom"/>
</dbReference>
<dbReference type="GO" id="GO:0016491">
    <property type="term" value="F:oxidoreductase activity"/>
    <property type="evidence" value="ECO:0007669"/>
    <property type="project" value="UniProtKB-KW"/>
</dbReference>
<dbReference type="Pfam" id="PF01568">
    <property type="entry name" value="Molydop_binding"/>
    <property type="match status" value="1"/>
</dbReference>
<dbReference type="PROSITE" id="PS51669">
    <property type="entry name" value="4FE4S_MOW_BIS_MGD"/>
    <property type="match status" value="1"/>
</dbReference>
<dbReference type="CDD" id="cd02791">
    <property type="entry name" value="MopB_CT_Nitrate-R-NapA-like"/>
    <property type="match status" value="1"/>
</dbReference>
<dbReference type="Pfam" id="PF00384">
    <property type="entry name" value="Molybdopterin"/>
    <property type="match status" value="1"/>
</dbReference>
<dbReference type="SUPFAM" id="SSF53706">
    <property type="entry name" value="Formate dehydrogenase/DMSO reductase, domains 1-3"/>
    <property type="match status" value="1"/>
</dbReference>
<evidence type="ECO:0000256" key="4">
    <source>
        <dbReference type="ARBA" id="ARBA00022485"/>
    </source>
</evidence>
<feature type="domain" description="4Fe-4S Mo/W bis-MGD-type" evidence="11">
    <location>
        <begin position="6"/>
        <end position="68"/>
    </location>
</feature>
<dbReference type="SUPFAM" id="SSF50692">
    <property type="entry name" value="ADC-like"/>
    <property type="match status" value="1"/>
</dbReference>
<dbReference type="AlphaFoldDB" id="A0A0J1K6S9"/>
<dbReference type="STRING" id="320778.ABT57_08975"/>
<dbReference type="InterPro" id="IPR050123">
    <property type="entry name" value="Prok_molybdopt-oxidoreductase"/>
</dbReference>
<dbReference type="GO" id="GO:0051539">
    <property type="term" value="F:4 iron, 4 sulfur cluster binding"/>
    <property type="evidence" value="ECO:0007669"/>
    <property type="project" value="UniProtKB-KW"/>
</dbReference>